<evidence type="ECO:0000313" key="3">
    <source>
        <dbReference type="EMBL" id="GGU57830.1"/>
    </source>
</evidence>
<feature type="region of interest" description="Disordered" evidence="1">
    <location>
        <begin position="1"/>
        <end position="32"/>
    </location>
</feature>
<dbReference type="Proteomes" id="UP000636661">
    <property type="component" value="Unassembled WGS sequence"/>
</dbReference>
<dbReference type="PIRSF" id="PIRSF010260">
    <property type="entry name" value="UCP010260"/>
    <property type="match status" value="1"/>
</dbReference>
<dbReference type="EMBL" id="BMTP01000016">
    <property type="protein sequence ID" value="GGU57830.1"/>
    <property type="molecule type" value="Genomic_DNA"/>
</dbReference>
<keyword evidence="4" id="KW-1185">Reference proteome</keyword>
<sequence>MTRPNPSPHSPAAPPGFSYPDAGATGTRPLPAGYHHLRHETLIGHGRHVFEAAGTAVTTWAMHRRSGARVRAGSSRAEPGTAVEIALGAGPFEIAAPCEVVWAVHDETRAGFAYGTLTGHPECGEESFVVELRPDGSVRFTVTAFSRPARWYTRAAGPVVPVFQRMYARHLGRTLRKIATG</sequence>
<dbReference type="AlphaFoldDB" id="A0A918I273"/>
<evidence type="ECO:0000256" key="1">
    <source>
        <dbReference type="SAM" id="MobiDB-lite"/>
    </source>
</evidence>
<dbReference type="PANTHER" id="PTHR34202:SF1">
    <property type="entry name" value="UPF0548 PROTEIN"/>
    <property type="match status" value="1"/>
</dbReference>
<proteinExistence type="predicted"/>
<dbReference type="RefSeq" id="WP_189553820.1">
    <property type="nucleotide sequence ID" value="NZ_BMTP01000016.1"/>
</dbReference>
<organism evidence="3 4">
    <name type="scientific">Streptomyces lavendofoliae</name>
    <dbReference type="NCBI Taxonomy" id="67314"/>
    <lineage>
        <taxon>Bacteria</taxon>
        <taxon>Bacillati</taxon>
        <taxon>Actinomycetota</taxon>
        <taxon>Actinomycetes</taxon>
        <taxon>Kitasatosporales</taxon>
        <taxon>Streptomycetaceae</taxon>
        <taxon>Streptomyces</taxon>
    </lineage>
</organism>
<dbReference type="PANTHER" id="PTHR34202">
    <property type="entry name" value="UPF0548 PROTEIN"/>
    <property type="match status" value="1"/>
</dbReference>
<feature type="domain" description="DUF1990" evidence="2">
    <location>
        <begin position="18"/>
        <end position="173"/>
    </location>
</feature>
<feature type="compositionally biased region" description="Pro residues" evidence="1">
    <location>
        <begin position="1"/>
        <end position="14"/>
    </location>
</feature>
<comment type="caution">
    <text evidence="3">The sequence shown here is derived from an EMBL/GenBank/DDBJ whole genome shotgun (WGS) entry which is preliminary data.</text>
</comment>
<gene>
    <name evidence="3" type="ORF">GCM10010274_53400</name>
</gene>
<reference evidence="3" key="1">
    <citation type="journal article" date="2014" name="Int. J. Syst. Evol. Microbiol.">
        <title>Complete genome sequence of Corynebacterium casei LMG S-19264T (=DSM 44701T), isolated from a smear-ripened cheese.</title>
        <authorList>
            <consortium name="US DOE Joint Genome Institute (JGI-PGF)"/>
            <person name="Walter F."/>
            <person name="Albersmeier A."/>
            <person name="Kalinowski J."/>
            <person name="Ruckert C."/>
        </authorList>
    </citation>
    <scope>NUCLEOTIDE SEQUENCE</scope>
    <source>
        <strain evidence="3">JCM 4391</strain>
    </source>
</reference>
<evidence type="ECO:0000259" key="2">
    <source>
        <dbReference type="Pfam" id="PF09348"/>
    </source>
</evidence>
<dbReference type="InterPro" id="IPR018960">
    <property type="entry name" value="DUF1990"/>
</dbReference>
<dbReference type="Pfam" id="PF09348">
    <property type="entry name" value="DUF1990"/>
    <property type="match status" value="1"/>
</dbReference>
<name>A0A918I273_9ACTN</name>
<dbReference type="InterPro" id="IPR014457">
    <property type="entry name" value="UCP010260"/>
</dbReference>
<reference evidence="3" key="2">
    <citation type="submission" date="2020-09" db="EMBL/GenBank/DDBJ databases">
        <authorList>
            <person name="Sun Q."/>
            <person name="Ohkuma M."/>
        </authorList>
    </citation>
    <scope>NUCLEOTIDE SEQUENCE</scope>
    <source>
        <strain evidence="3">JCM 4391</strain>
    </source>
</reference>
<protein>
    <submittedName>
        <fullName evidence="3">DUF1990 domain-containing protein</fullName>
    </submittedName>
</protein>
<evidence type="ECO:0000313" key="4">
    <source>
        <dbReference type="Proteomes" id="UP000636661"/>
    </source>
</evidence>
<accession>A0A918I273</accession>